<keyword evidence="2 3" id="KW-0808">Transferase</keyword>
<protein>
    <submittedName>
        <fullName evidence="3">Putative methyltransferase</fullName>
    </submittedName>
</protein>
<dbReference type="PIRSF" id="PIRSF004553">
    <property type="entry name" value="CHP00095"/>
    <property type="match status" value="1"/>
</dbReference>
<evidence type="ECO:0000256" key="1">
    <source>
        <dbReference type="ARBA" id="ARBA00022603"/>
    </source>
</evidence>
<sequence>MEKSRRKTKIRPTSSVVKQAVFNILGNINGCLFIDLFAGTGQMGFEAEERGAKVIFVEKNLKLAKEIIKKTKSKVVISDALKFLMSFEDRADVIFADPPYDYENYEKLIELSLKVLNKGGIFILEHSKKVDFNSSKKKVYGDTVLSVWRREDD</sequence>
<dbReference type="KEGG" id="hte:Hydth_0682"/>
<reference evidence="3 4" key="1">
    <citation type="journal article" date="2010" name="J. Bacteriol.">
        <title>Complete genome sequence of the thermophilic, obligately chemolithoautotrophic hydrogen-oxidizing bacterium Hydrogenobacter thermophilus TK-6.</title>
        <authorList>
            <person name="Arai H."/>
            <person name="Kanbe H."/>
            <person name="Ishii M."/>
            <person name="Igarashi Y."/>
        </authorList>
    </citation>
    <scope>NUCLEOTIDE SEQUENCE [LARGE SCALE GENOMIC DNA]</scope>
    <source>
        <strain evidence="4">DSM 6534 / IAM 12695 / TK-6 [Tokyo]</strain>
    </source>
</reference>
<dbReference type="GO" id="GO:0031167">
    <property type="term" value="P:rRNA methylation"/>
    <property type="evidence" value="ECO:0007669"/>
    <property type="project" value="InterPro"/>
</dbReference>
<dbReference type="Proteomes" id="UP000002574">
    <property type="component" value="Chromosome"/>
</dbReference>
<gene>
    <name evidence="3" type="ordered locus">HTH_0683</name>
</gene>
<dbReference type="InterPro" id="IPR002052">
    <property type="entry name" value="DNA_methylase_N6_adenine_CS"/>
</dbReference>
<evidence type="ECO:0000313" key="3">
    <source>
        <dbReference type="EMBL" id="BAI69143.1"/>
    </source>
</evidence>
<organism evidence="3 4">
    <name type="scientific">Hydrogenobacter thermophilus (strain DSM 6534 / IAM 12695 / TK-6)</name>
    <dbReference type="NCBI Taxonomy" id="608538"/>
    <lineage>
        <taxon>Bacteria</taxon>
        <taxon>Pseudomonadati</taxon>
        <taxon>Aquificota</taxon>
        <taxon>Aquificia</taxon>
        <taxon>Aquificales</taxon>
        <taxon>Aquificaceae</taxon>
        <taxon>Hydrogenobacter</taxon>
    </lineage>
</organism>
<dbReference type="Pfam" id="PF03602">
    <property type="entry name" value="Cons_hypoth95"/>
    <property type="match status" value="1"/>
</dbReference>
<dbReference type="CDD" id="cd02440">
    <property type="entry name" value="AdoMet_MTases"/>
    <property type="match status" value="1"/>
</dbReference>
<dbReference type="EMBL" id="AP011112">
    <property type="protein sequence ID" value="BAI69143.1"/>
    <property type="molecule type" value="Genomic_DNA"/>
</dbReference>
<dbReference type="InterPro" id="IPR029063">
    <property type="entry name" value="SAM-dependent_MTases_sf"/>
</dbReference>
<dbReference type="SUPFAM" id="SSF53335">
    <property type="entry name" value="S-adenosyl-L-methionine-dependent methyltransferases"/>
    <property type="match status" value="1"/>
</dbReference>
<evidence type="ECO:0000256" key="2">
    <source>
        <dbReference type="ARBA" id="ARBA00022679"/>
    </source>
</evidence>
<dbReference type="Gene3D" id="3.40.50.150">
    <property type="entry name" value="Vaccinia Virus protein VP39"/>
    <property type="match status" value="1"/>
</dbReference>
<dbReference type="PANTHER" id="PTHR43542">
    <property type="entry name" value="METHYLTRANSFERASE"/>
    <property type="match status" value="1"/>
</dbReference>
<name>D3DH41_HYDTT</name>
<dbReference type="OrthoDB" id="9803017at2"/>
<dbReference type="AlphaFoldDB" id="D3DH41"/>
<proteinExistence type="predicted"/>
<evidence type="ECO:0000313" key="4">
    <source>
        <dbReference type="Proteomes" id="UP000002574"/>
    </source>
</evidence>
<dbReference type="PANTHER" id="PTHR43542:SF1">
    <property type="entry name" value="METHYLTRANSFERASE"/>
    <property type="match status" value="1"/>
</dbReference>
<dbReference type="RefSeq" id="WP_012963325.1">
    <property type="nucleotide sequence ID" value="NC_013799.1"/>
</dbReference>
<dbReference type="InterPro" id="IPR004398">
    <property type="entry name" value="RNA_MeTrfase_RsmD"/>
</dbReference>
<keyword evidence="4" id="KW-1185">Reference proteome</keyword>
<dbReference type="eggNOG" id="COG0742">
    <property type="taxonomic scope" value="Bacteria"/>
</dbReference>
<dbReference type="PROSITE" id="PS00092">
    <property type="entry name" value="N6_MTASE"/>
    <property type="match status" value="1"/>
</dbReference>
<dbReference type="PATRIC" id="fig|608538.5.peg.690"/>
<dbReference type="STRING" id="608538.HTH_0683"/>
<dbReference type="GO" id="GO:0008168">
    <property type="term" value="F:methyltransferase activity"/>
    <property type="evidence" value="ECO:0007669"/>
    <property type="project" value="UniProtKB-KW"/>
</dbReference>
<keyword evidence="1 3" id="KW-0489">Methyltransferase</keyword>
<dbReference type="KEGG" id="hth:HTH_0683"/>
<dbReference type="GO" id="GO:0003676">
    <property type="term" value="F:nucleic acid binding"/>
    <property type="evidence" value="ECO:0007669"/>
    <property type="project" value="InterPro"/>
</dbReference>
<accession>D3DH41</accession>